<accession>A0A9W8DZ80</accession>
<dbReference type="Pfam" id="PF00622">
    <property type="entry name" value="SPRY"/>
    <property type="match status" value="1"/>
</dbReference>
<dbReference type="SMART" id="SM00449">
    <property type="entry name" value="SPRY"/>
    <property type="match status" value="1"/>
</dbReference>
<feature type="domain" description="B30.2/SPRY" evidence="3">
    <location>
        <begin position="230"/>
        <end position="423"/>
    </location>
</feature>
<reference evidence="4" key="1">
    <citation type="submission" date="2022-07" db="EMBL/GenBank/DDBJ databases">
        <title>Phylogenomic reconstructions and comparative analyses of Kickxellomycotina fungi.</title>
        <authorList>
            <person name="Reynolds N.K."/>
            <person name="Stajich J.E."/>
            <person name="Barry K."/>
            <person name="Grigoriev I.V."/>
            <person name="Crous P."/>
            <person name="Smith M.E."/>
        </authorList>
    </citation>
    <scope>NUCLEOTIDE SEQUENCE</scope>
    <source>
        <strain evidence="4">RSA 861</strain>
    </source>
</reference>
<dbReference type="InterPro" id="IPR001870">
    <property type="entry name" value="B30.2/SPRY"/>
</dbReference>
<dbReference type="PROSITE" id="PS50188">
    <property type="entry name" value="B302_SPRY"/>
    <property type="match status" value="1"/>
</dbReference>
<feature type="compositionally biased region" description="Polar residues" evidence="1">
    <location>
        <begin position="492"/>
        <end position="504"/>
    </location>
</feature>
<dbReference type="InterPro" id="IPR043136">
    <property type="entry name" value="B30.2/SPRY_sf"/>
</dbReference>
<evidence type="ECO:0000256" key="1">
    <source>
        <dbReference type="SAM" id="MobiDB-lite"/>
    </source>
</evidence>
<dbReference type="AlphaFoldDB" id="A0A9W8DZ80"/>
<protein>
    <submittedName>
        <fullName evidence="4">Protein ssh4</fullName>
    </submittedName>
</protein>
<evidence type="ECO:0000259" key="3">
    <source>
        <dbReference type="PROSITE" id="PS50188"/>
    </source>
</evidence>
<feature type="compositionally biased region" description="Low complexity" evidence="1">
    <location>
        <begin position="166"/>
        <end position="180"/>
    </location>
</feature>
<dbReference type="InterPro" id="IPR003877">
    <property type="entry name" value="SPRY_dom"/>
</dbReference>
<dbReference type="SUPFAM" id="SSF49899">
    <property type="entry name" value="Concanavalin A-like lectins/glucanases"/>
    <property type="match status" value="1"/>
</dbReference>
<evidence type="ECO:0000256" key="2">
    <source>
        <dbReference type="SAM" id="Phobius"/>
    </source>
</evidence>
<evidence type="ECO:0000313" key="4">
    <source>
        <dbReference type="EMBL" id="KAJ1925388.1"/>
    </source>
</evidence>
<keyword evidence="2" id="KW-0812">Transmembrane</keyword>
<organism evidence="4 5">
    <name type="scientific">Tieghemiomyces parasiticus</name>
    <dbReference type="NCBI Taxonomy" id="78921"/>
    <lineage>
        <taxon>Eukaryota</taxon>
        <taxon>Fungi</taxon>
        <taxon>Fungi incertae sedis</taxon>
        <taxon>Zoopagomycota</taxon>
        <taxon>Kickxellomycotina</taxon>
        <taxon>Dimargaritomycetes</taxon>
        <taxon>Dimargaritales</taxon>
        <taxon>Dimargaritaceae</taxon>
        <taxon>Tieghemiomyces</taxon>
    </lineage>
</organism>
<dbReference type="PANTHER" id="PTHR12864">
    <property type="entry name" value="RAN BINDING PROTEIN 9-RELATED"/>
    <property type="match status" value="1"/>
</dbReference>
<feature type="region of interest" description="Disordered" evidence="1">
    <location>
        <begin position="468"/>
        <end position="522"/>
    </location>
</feature>
<sequence length="630" mass="68061">MVLPCPPGAAVCAAGIHLRTSHTHHTIPAASATIATPTKTTSKAEAISHRRLVIAGAFCGLAAFIVTCVTIRLLLAYRQRHAQRRSRRDSEDQGRGRLLVPRLPIYETASGPLSSIHPSMMQLHPHDLASPTGLPRLGGLGPRPLRSPYLGVYPSHRMGLTLTGQTRSSPKPTTPTTPSRSVIKNVLEEPVQFADDEARLQHDQARLFESLYPYNSVPTRITQDQRVYIEEYGVKAWEFMPPIHPTAVGLELAPTGLADRVRIQTRTEIEFLTPSTTTTAKAPGRHQECLVHTNLPLPSDAPVYYFEVKLMTKPADTNVAIGLVTKPYPSWRLCGWNAHSVGFHTDSGSLFQNSAFKSVLCGERCYTGDVIGCGYQPQQGTVFFTRNGYRLPTYLTNVCRTFFPAVSANGPCQLSVNFGQAGFVFIEANVKKWGLGPLEGTLLPPPKYADALSSTTLLASAGEVERSPGCGTAGGYGRRVSTSTESDADTLVSGQSSRRSSMNTQDEEEYGHRGDSHQTRPELTRATATTTTTTALGPVDWHFHPHDLTSPSPSAALTSRLLPGTVTADLAHALARMPSPTRPLVSLSPTPVLVATTTALVAPPAVATAALPEELDIGEPEPRRVFGRPN</sequence>
<dbReference type="EMBL" id="JANBPT010000225">
    <property type="protein sequence ID" value="KAJ1925388.1"/>
    <property type="molecule type" value="Genomic_DNA"/>
</dbReference>
<feature type="transmembrane region" description="Helical" evidence="2">
    <location>
        <begin position="52"/>
        <end position="75"/>
    </location>
</feature>
<feature type="compositionally biased region" description="Basic and acidic residues" evidence="1">
    <location>
        <begin position="510"/>
        <end position="522"/>
    </location>
</feature>
<dbReference type="InterPro" id="IPR013320">
    <property type="entry name" value="ConA-like_dom_sf"/>
</dbReference>
<keyword evidence="5" id="KW-1185">Reference proteome</keyword>
<dbReference type="Proteomes" id="UP001150569">
    <property type="component" value="Unassembled WGS sequence"/>
</dbReference>
<dbReference type="InterPro" id="IPR050618">
    <property type="entry name" value="Ubq-SigPath_Reg"/>
</dbReference>
<proteinExistence type="predicted"/>
<keyword evidence="2" id="KW-1133">Transmembrane helix</keyword>
<name>A0A9W8DZ80_9FUNG</name>
<evidence type="ECO:0000313" key="5">
    <source>
        <dbReference type="Proteomes" id="UP001150569"/>
    </source>
</evidence>
<gene>
    <name evidence="4" type="primary">ssh4_5</name>
    <name evidence="4" type="ORF">IWQ60_004585</name>
</gene>
<keyword evidence="2" id="KW-0472">Membrane</keyword>
<dbReference type="Gene3D" id="2.60.120.920">
    <property type="match status" value="1"/>
</dbReference>
<comment type="caution">
    <text evidence="4">The sequence shown here is derived from an EMBL/GenBank/DDBJ whole genome shotgun (WGS) entry which is preliminary data.</text>
</comment>
<feature type="region of interest" description="Disordered" evidence="1">
    <location>
        <begin position="161"/>
        <end position="180"/>
    </location>
</feature>
<dbReference type="OrthoDB" id="258495at2759"/>